<evidence type="ECO:0000313" key="2">
    <source>
        <dbReference type="Proteomes" id="UP000054223"/>
    </source>
</evidence>
<gene>
    <name evidence="1" type="ORF">ASU33_14075</name>
</gene>
<protein>
    <submittedName>
        <fullName evidence="1">Uncharacterized protein</fullName>
    </submittedName>
</protein>
<dbReference type="Proteomes" id="UP000054223">
    <property type="component" value="Unassembled WGS sequence"/>
</dbReference>
<comment type="caution">
    <text evidence="1">The sequence shown here is derived from an EMBL/GenBank/DDBJ whole genome shotgun (WGS) entry which is preliminary data.</text>
</comment>
<name>A0A9X0HKC4_SOLP1</name>
<dbReference type="EMBL" id="LNAL01000007">
    <property type="protein sequence ID" value="KUG07472.1"/>
    <property type="molecule type" value="Genomic_DNA"/>
</dbReference>
<keyword evidence="2" id="KW-1185">Reference proteome</keyword>
<sequence>MSSFCFKTQRSNIGNVQQDSCQEKWQYIESGALHKGKVLFHASTNNLCGLMATAAVMLIKTDQLDTIRVLQLCYLGEPFPEGAAVAMQPIKQPDFPVSFPTDPGNCTVKTTCYGVVERIP</sequence>
<organism evidence="1 2">
    <name type="scientific">Solirubrum puertoriconensis</name>
    <dbReference type="NCBI Taxonomy" id="1751427"/>
    <lineage>
        <taxon>Bacteria</taxon>
        <taxon>Pseudomonadati</taxon>
        <taxon>Bacteroidota</taxon>
        <taxon>Cytophagia</taxon>
        <taxon>Cytophagales</taxon>
    </lineage>
</organism>
<evidence type="ECO:0000313" key="1">
    <source>
        <dbReference type="EMBL" id="KUG07472.1"/>
    </source>
</evidence>
<accession>A0A9X0HKC4</accession>
<reference evidence="1 2" key="1">
    <citation type="submission" date="2015-11" db="EMBL/GenBank/DDBJ databases">
        <title>Solirubrum puertoriconensis gen. nov. an environmental bacteria isolated in Puerto Rico.</title>
        <authorList>
            <person name="Cuebas-Irizarry M.F."/>
            <person name="Montalvo-Rodriguez R."/>
        </authorList>
    </citation>
    <scope>NUCLEOTIDE SEQUENCE [LARGE SCALE GENOMIC DNA]</scope>
    <source>
        <strain evidence="1 2">MC1A</strain>
    </source>
</reference>
<dbReference type="AlphaFoldDB" id="A0A9X0HKC4"/>
<proteinExistence type="predicted"/>